<dbReference type="SUPFAM" id="SSF161111">
    <property type="entry name" value="Cation efflux protein transmembrane domain-like"/>
    <property type="match status" value="1"/>
</dbReference>
<comment type="caution">
    <text evidence="10">The sequence shown here is derived from an EMBL/GenBank/DDBJ whole genome shotgun (WGS) entry which is preliminary data.</text>
</comment>
<feature type="transmembrane region" description="Helical" evidence="7">
    <location>
        <begin position="25"/>
        <end position="47"/>
    </location>
</feature>
<name>A0A974BGB4_SEDHY</name>
<keyword evidence="5 7" id="KW-1133">Transmembrane helix</keyword>
<dbReference type="InterPro" id="IPR050291">
    <property type="entry name" value="CDF_Transporter"/>
</dbReference>
<evidence type="ECO:0000256" key="3">
    <source>
        <dbReference type="ARBA" id="ARBA00022448"/>
    </source>
</evidence>
<dbReference type="GO" id="GO:0008324">
    <property type="term" value="F:monoatomic cation transmembrane transporter activity"/>
    <property type="evidence" value="ECO:0007669"/>
    <property type="project" value="InterPro"/>
</dbReference>
<accession>A0A974BGB4</accession>
<evidence type="ECO:0000256" key="6">
    <source>
        <dbReference type="ARBA" id="ARBA00023136"/>
    </source>
</evidence>
<evidence type="ECO:0000256" key="5">
    <source>
        <dbReference type="ARBA" id="ARBA00022989"/>
    </source>
</evidence>
<dbReference type="Gene3D" id="1.20.1510.10">
    <property type="entry name" value="Cation efflux protein transmembrane domain"/>
    <property type="match status" value="1"/>
</dbReference>
<dbReference type="Pfam" id="PF01545">
    <property type="entry name" value="Cation_efflux"/>
    <property type="match status" value="1"/>
</dbReference>
<organism evidence="10 11">
    <name type="scientific">Sedimentibacter hydroxybenzoicus DSM 7310</name>
    <dbReference type="NCBI Taxonomy" id="1123245"/>
    <lineage>
        <taxon>Bacteria</taxon>
        <taxon>Bacillati</taxon>
        <taxon>Bacillota</taxon>
        <taxon>Tissierellia</taxon>
        <taxon>Sedimentibacter</taxon>
    </lineage>
</organism>
<keyword evidence="3" id="KW-0813">Transport</keyword>
<proteinExistence type="inferred from homology"/>
<evidence type="ECO:0000259" key="9">
    <source>
        <dbReference type="Pfam" id="PF16916"/>
    </source>
</evidence>
<evidence type="ECO:0000256" key="2">
    <source>
        <dbReference type="ARBA" id="ARBA00008114"/>
    </source>
</evidence>
<dbReference type="Pfam" id="PF16916">
    <property type="entry name" value="ZT_dimer"/>
    <property type="match status" value="1"/>
</dbReference>
<dbReference type="SUPFAM" id="SSF160240">
    <property type="entry name" value="Cation efflux protein cytoplasmic domain-like"/>
    <property type="match status" value="1"/>
</dbReference>
<evidence type="ECO:0000256" key="1">
    <source>
        <dbReference type="ARBA" id="ARBA00004141"/>
    </source>
</evidence>
<dbReference type="InterPro" id="IPR036837">
    <property type="entry name" value="Cation_efflux_CTD_sf"/>
</dbReference>
<evidence type="ECO:0000313" key="10">
    <source>
        <dbReference type="EMBL" id="NYB72555.1"/>
    </source>
</evidence>
<dbReference type="RefSeq" id="WP_179236245.1">
    <property type="nucleotide sequence ID" value="NZ_JACBNQ010000001.1"/>
</dbReference>
<evidence type="ECO:0000313" key="11">
    <source>
        <dbReference type="Proteomes" id="UP000611629"/>
    </source>
</evidence>
<evidence type="ECO:0000256" key="4">
    <source>
        <dbReference type="ARBA" id="ARBA00022692"/>
    </source>
</evidence>
<dbReference type="InterPro" id="IPR002524">
    <property type="entry name" value="Cation_efflux"/>
</dbReference>
<dbReference type="Proteomes" id="UP000611629">
    <property type="component" value="Unassembled WGS sequence"/>
</dbReference>
<dbReference type="InterPro" id="IPR027469">
    <property type="entry name" value="Cation_efflux_TMD_sf"/>
</dbReference>
<reference evidence="10" key="1">
    <citation type="submission" date="2020-07" db="EMBL/GenBank/DDBJ databases">
        <title>Genomic analysis of a strain of Sedimentibacter Hydroxybenzoicus DSM7310.</title>
        <authorList>
            <person name="Ma S."/>
        </authorList>
    </citation>
    <scope>NUCLEOTIDE SEQUENCE</scope>
    <source>
        <strain evidence="10">DSM 7310</strain>
    </source>
</reference>
<comment type="subcellular location">
    <subcellularLocation>
        <location evidence="1">Membrane</location>
        <topology evidence="1">Multi-pass membrane protein</topology>
    </subcellularLocation>
</comment>
<keyword evidence="6 7" id="KW-0472">Membrane</keyword>
<comment type="similarity">
    <text evidence="2">Belongs to the cation diffusion facilitator (CDF) transporter (TC 2.A.4) family.</text>
</comment>
<feature type="domain" description="Cation efflux protein transmembrane" evidence="8">
    <location>
        <begin position="31"/>
        <end position="221"/>
    </location>
</feature>
<dbReference type="EMBL" id="JACBNQ010000001">
    <property type="protein sequence ID" value="NYB72555.1"/>
    <property type="molecule type" value="Genomic_DNA"/>
</dbReference>
<feature type="transmembrane region" description="Helical" evidence="7">
    <location>
        <begin position="132"/>
        <end position="153"/>
    </location>
</feature>
<feature type="transmembrane region" description="Helical" evidence="7">
    <location>
        <begin position="95"/>
        <end position="112"/>
    </location>
</feature>
<keyword evidence="11" id="KW-1185">Reference proteome</keyword>
<protein>
    <submittedName>
        <fullName evidence="10">Cation transporter</fullName>
    </submittedName>
</protein>
<dbReference type="InterPro" id="IPR058533">
    <property type="entry name" value="Cation_efflux_TM"/>
</dbReference>
<evidence type="ECO:0000259" key="8">
    <source>
        <dbReference type="Pfam" id="PF01545"/>
    </source>
</evidence>
<dbReference type="PANTHER" id="PTHR43840">
    <property type="entry name" value="MITOCHONDRIAL METAL TRANSPORTER 1-RELATED"/>
    <property type="match status" value="1"/>
</dbReference>
<dbReference type="AlphaFoldDB" id="A0A974BGB4"/>
<dbReference type="FunFam" id="1.20.1510.10:FF:000006">
    <property type="entry name" value="Divalent cation efflux transporter"/>
    <property type="match status" value="1"/>
</dbReference>
<keyword evidence="4 7" id="KW-0812">Transmembrane</keyword>
<feature type="domain" description="Cation efflux protein cytoplasmic" evidence="9">
    <location>
        <begin position="227"/>
        <end position="303"/>
    </location>
</feature>
<dbReference type="InterPro" id="IPR027470">
    <property type="entry name" value="Cation_efflux_CTD"/>
</dbReference>
<gene>
    <name evidence="10" type="ORF">HZF24_00210</name>
</gene>
<feature type="transmembrane region" description="Helical" evidence="7">
    <location>
        <begin position="197"/>
        <end position="215"/>
    </location>
</feature>
<evidence type="ECO:0000256" key="7">
    <source>
        <dbReference type="SAM" id="Phobius"/>
    </source>
</evidence>
<sequence>MIKFLVKRFVRDYENVRDPGVRESYGIFGSIVGIIANAVLSIGKIAVGTIFNSISIIADGVNNLSDAGSSVVTLIGFKISGKPADKEHPFGHARIEYLTGLAVGAIIILLGVELIKSSFDKIRNPEQLNFSWVMVFVLILSIIIKLWLSYFNYKLGERISSTAMKASASDARNDVISTAAVLISVFIFKITGYTIDGYIGMLVALFILYSGISILKDILNPLLGEMPEPDFIESIENKILSYEGIINIHDLVVHNYGPNRYFATVHAEVDANEDILKCHDVIDNIERDFARELDINLVIHLDPVITDDKETNHLRNLTEKIVKEIDERLSIHDFRVVKGETHTNLIFDVLVPVGFEMKISELVNSIEKNIQKEDRHYYAVVTIDRNYVSTYINDMKL</sequence>
<dbReference type="NCBIfam" id="TIGR01297">
    <property type="entry name" value="CDF"/>
    <property type="match status" value="1"/>
</dbReference>
<dbReference type="Gene3D" id="3.30.70.1350">
    <property type="entry name" value="Cation efflux protein, cytoplasmic domain"/>
    <property type="match status" value="1"/>
</dbReference>
<dbReference type="PANTHER" id="PTHR43840:SF50">
    <property type="entry name" value="MANGANESE EFFLUX SYSTEM PROTEIN MNES"/>
    <property type="match status" value="1"/>
</dbReference>
<dbReference type="GO" id="GO:0016020">
    <property type="term" value="C:membrane"/>
    <property type="evidence" value="ECO:0007669"/>
    <property type="project" value="UniProtKB-SubCell"/>
</dbReference>